<comment type="caution">
    <text evidence="2">The sequence shown here is derived from an EMBL/GenBank/DDBJ whole genome shotgun (WGS) entry which is preliminary data.</text>
</comment>
<accession>A0AAD2BY11</accession>
<dbReference type="Proteomes" id="UP001189756">
    <property type="component" value="Unassembled WGS sequence"/>
</dbReference>
<evidence type="ECO:0000313" key="3">
    <source>
        <dbReference type="EMBL" id="CAJ0797980.1"/>
    </source>
</evidence>
<dbReference type="RefSeq" id="WP_004631720.1">
    <property type="nucleotide sequence ID" value="NZ_CATWDO010000006.1"/>
</dbReference>
<keyword evidence="5" id="KW-1185">Reference proteome</keyword>
<dbReference type="EMBL" id="CATZAZ010000005">
    <property type="protein sequence ID" value="CAJ0795333.1"/>
    <property type="molecule type" value="Genomic_DNA"/>
</dbReference>
<feature type="transmembrane region" description="Helical" evidence="1">
    <location>
        <begin position="12"/>
        <end position="31"/>
    </location>
</feature>
<evidence type="ECO:0000313" key="2">
    <source>
        <dbReference type="EMBL" id="CAJ0795333.1"/>
    </source>
</evidence>
<evidence type="ECO:0000256" key="1">
    <source>
        <dbReference type="SAM" id="Phobius"/>
    </source>
</evidence>
<organism evidence="2 4">
    <name type="scientific">Ralstonia thomasii</name>
    <dbReference type="NCBI Taxonomy" id="3058596"/>
    <lineage>
        <taxon>Bacteria</taxon>
        <taxon>Pseudomonadati</taxon>
        <taxon>Pseudomonadota</taxon>
        <taxon>Betaproteobacteria</taxon>
        <taxon>Burkholderiales</taxon>
        <taxon>Burkholderiaceae</taxon>
        <taxon>Ralstonia</taxon>
    </lineage>
</organism>
<evidence type="ECO:0000313" key="4">
    <source>
        <dbReference type="Proteomes" id="UP001189756"/>
    </source>
</evidence>
<dbReference type="AlphaFoldDB" id="A0AAD2BY11"/>
<keyword evidence="1" id="KW-1133">Transmembrane helix</keyword>
<reference evidence="2 5" key="1">
    <citation type="submission" date="2023-07" db="EMBL/GenBank/DDBJ databases">
        <authorList>
            <person name="Peeters C."/>
        </authorList>
    </citation>
    <scope>NUCLEOTIDE SEQUENCE</scope>
    <source>
        <strain evidence="3 5">LMG 18095</strain>
        <strain evidence="2">R-77560</strain>
    </source>
</reference>
<dbReference type="Proteomes" id="UP001189773">
    <property type="component" value="Unassembled WGS sequence"/>
</dbReference>
<sequence length="50" mass="5385">MSQLSVNHVDYIAGAFAVAAICIAAELLLLARRWRATNRASHPHPDGGDQ</sequence>
<dbReference type="EMBL" id="CATZAR010000009">
    <property type="protein sequence ID" value="CAJ0797980.1"/>
    <property type="molecule type" value="Genomic_DNA"/>
</dbReference>
<protein>
    <recommendedName>
        <fullName evidence="6">Heme exporter protein D</fullName>
    </recommendedName>
</protein>
<name>A0AAD2BY11_9RALS</name>
<evidence type="ECO:0008006" key="6">
    <source>
        <dbReference type="Google" id="ProtNLM"/>
    </source>
</evidence>
<gene>
    <name evidence="3" type="ORF">LMG18095_03118</name>
    <name evidence="2" type="ORF">R77560_02717</name>
</gene>
<keyword evidence="1" id="KW-0812">Transmembrane</keyword>
<proteinExistence type="predicted"/>
<evidence type="ECO:0000313" key="5">
    <source>
        <dbReference type="Proteomes" id="UP001189773"/>
    </source>
</evidence>
<keyword evidence="1" id="KW-0472">Membrane</keyword>